<dbReference type="EMBL" id="FUWS01000003">
    <property type="protein sequence ID" value="SJZ78918.1"/>
    <property type="molecule type" value="Genomic_DNA"/>
</dbReference>
<sequence length="125" mass="13229">MIPGVALLTRAEVAALFQVDPKTVTRWAKAGRLTSVRTPGGHRRYPADQLHGLLTGETGAYGPPAAYDHDGERLLSGGEVASLLRLQASKVHDYLAARGVVAIRPAGRGRCYRETAVRALAEGAG</sequence>
<proteinExistence type="predicted"/>
<keyword evidence="3" id="KW-1185">Reference proteome</keyword>
<feature type="domain" description="Helix-turn-helix" evidence="1">
    <location>
        <begin position="7"/>
        <end position="54"/>
    </location>
</feature>
<dbReference type="InterPro" id="IPR009061">
    <property type="entry name" value="DNA-bd_dom_put_sf"/>
</dbReference>
<name>A0A1T4NJI8_9ACTN</name>
<organism evidence="2 3">
    <name type="scientific">Marinactinospora thermotolerans DSM 45154</name>
    <dbReference type="NCBI Taxonomy" id="1122192"/>
    <lineage>
        <taxon>Bacteria</taxon>
        <taxon>Bacillati</taxon>
        <taxon>Actinomycetota</taxon>
        <taxon>Actinomycetes</taxon>
        <taxon>Streptosporangiales</taxon>
        <taxon>Nocardiopsidaceae</taxon>
        <taxon>Marinactinospora</taxon>
    </lineage>
</organism>
<dbReference type="AlphaFoldDB" id="A0A1T4NJI8"/>
<evidence type="ECO:0000259" key="1">
    <source>
        <dbReference type="Pfam" id="PF12728"/>
    </source>
</evidence>
<dbReference type="InterPro" id="IPR048048">
    <property type="entry name" value="BldC-like"/>
</dbReference>
<gene>
    <name evidence="2" type="ORF">SAMN02745673_01460</name>
</gene>
<dbReference type="PROSITE" id="PS00018">
    <property type="entry name" value="EF_HAND_1"/>
    <property type="match status" value="1"/>
</dbReference>
<dbReference type="InterPro" id="IPR041657">
    <property type="entry name" value="HTH_17"/>
</dbReference>
<dbReference type="InterPro" id="IPR018247">
    <property type="entry name" value="EF_Hand_1_Ca_BS"/>
</dbReference>
<dbReference type="InterPro" id="IPR010093">
    <property type="entry name" value="SinI_DNA-bd"/>
</dbReference>
<dbReference type="Gene3D" id="1.10.1660.10">
    <property type="match status" value="1"/>
</dbReference>
<evidence type="ECO:0000313" key="2">
    <source>
        <dbReference type="EMBL" id="SJZ78918.1"/>
    </source>
</evidence>
<dbReference type="STRING" id="1122192.SAMN02745673_01460"/>
<dbReference type="SUPFAM" id="SSF46955">
    <property type="entry name" value="Putative DNA-binding domain"/>
    <property type="match status" value="1"/>
</dbReference>
<dbReference type="CDD" id="cd04762">
    <property type="entry name" value="HTH_MerR-trunc"/>
    <property type="match status" value="1"/>
</dbReference>
<dbReference type="NCBIfam" id="NF033787">
    <property type="entry name" value="HTH_BldC"/>
    <property type="match status" value="1"/>
</dbReference>
<dbReference type="Proteomes" id="UP000190637">
    <property type="component" value="Unassembled WGS sequence"/>
</dbReference>
<accession>A0A1T4NJI8</accession>
<dbReference type="Pfam" id="PF12728">
    <property type="entry name" value="HTH_17"/>
    <property type="match status" value="1"/>
</dbReference>
<reference evidence="2 3" key="1">
    <citation type="submission" date="2017-02" db="EMBL/GenBank/DDBJ databases">
        <authorList>
            <person name="Peterson S.W."/>
        </authorList>
    </citation>
    <scope>NUCLEOTIDE SEQUENCE [LARGE SCALE GENOMIC DNA]</scope>
    <source>
        <strain evidence="2 3">DSM 45154</strain>
    </source>
</reference>
<dbReference type="GO" id="GO:0003677">
    <property type="term" value="F:DNA binding"/>
    <property type="evidence" value="ECO:0007669"/>
    <property type="project" value="InterPro"/>
</dbReference>
<protein>
    <submittedName>
        <fullName evidence="2">DNA binding domain-containing protein, excisionase family</fullName>
    </submittedName>
</protein>
<evidence type="ECO:0000313" key="3">
    <source>
        <dbReference type="Proteomes" id="UP000190637"/>
    </source>
</evidence>
<dbReference type="NCBIfam" id="TIGR01764">
    <property type="entry name" value="excise"/>
    <property type="match status" value="1"/>
</dbReference>